<reference evidence="3 4" key="1">
    <citation type="submission" date="2020-08" db="EMBL/GenBank/DDBJ databases">
        <title>Bridging the membrane lipid divide: bacteria of the FCB group superphylum have the potential to synthesize archaeal ether lipids.</title>
        <authorList>
            <person name="Villanueva L."/>
            <person name="Von Meijenfeldt F.A.B."/>
            <person name="Westbye A.B."/>
            <person name="Yadav S."/>
            <person name="Hopmans E.C."/>
            <person name="Dutilh B.E."/>
            <person name="Sinninghe Damste J.S."/>
        </authorList>
    </citation>
    <scope>NUCLEOTIDE SEQUENCE [LARGE SCALE GENOMIC DNA]</scope>
    <source>
        <strain evidence="3">NIOZ-UU17</strain>
    </source>
</reference>
<name>A0A8J6TPX5_9BACT</name>
<dbReference type="InterPro" id="IPR001347">
    <property type="entry name" value="SIS_dom"/>
</dbReference>
<dbReference type="SUPFAM" id="SSF53697">
    <property type="entry name" value="SIS domain"/>
    <property type="match status" value="1"/>
</dbReference>
<comment type="similarity">
    <text evidence="1">Belongs to the SIS family. PHI subfamily.</text>
</comment>
<dbReference type="GO" id="GO:0016853">
    <property type="term" value="F:isomerase activity"/>
    <property type="evidence" value="ECO:0007669"/>
    <property type="project" value="InterPro"/>
</dbReference>
<proteinExistence type="inferred from homology"/>
<feature type="domain" description="SIS" evidence="2">
    <location>
        <begin position="40"/>
        <end position="183"/>
    </location>
</feature>
<evidence type="ECO:0000259" key="2">
    <source>
        <dbReference type="PROSITE" id="PS51464"/>
    </source>
</evidence>
<dbReference type="CDD" id="cd05005">
    <property type="entry name" value="SIS_PHI"/>
    <property type="match status" value="1"/>
</dbReference>
<protein>
    <submittedName>
        <fullName evidence="3">SIS domain-containing protein</fullName>
    </submittedName>
</protein>
<dbReference type="Gene3D" id="3.40.50.10490">
    <property type="entry name" value="Glucose-6-phosphate isomerase like protein, domain 1"/>
    <property type="match status" value="1"/>
</dbReference>
<evidence type="ECO:0000256" key="1">
    <source>
        <dbReference type="ARBA" id="ARBA00009235"/>
    </source>
</evidence>
<dbReference type="Proteomes" id="UP000605201">
    <property type="component" value="Unassembled WGS sequence"/>
</dbReference>
<accession>A0A8J6TPX5</accession>
<evidence type="ECO:0000313" key="4">
    <source>
        <dbReference type="Proteomes" id="UP000605201"/>
    </source>
</evidence>
<organism evidence="3 4">
    <name type="scientific">Candidatus Desulfatibia vada</name>
    <dbReference type="NCBI Taxonomy" id="2841696"/>
    <lineage>
        <taxon>Bacteria</taxon>
        <taxon>Pseudomonadati</taxon>
        <taxon>Thermodesulfobacteriota</taxon>
        <taxon>Desulfobacteria</taxon>
        <taxon>Desulfobacterales</taxon>
        <taxon>Desulfobacterales incertae sedis</taxon>
        <taxon>Candidatus Desulfatibia</taxon>
    </lineage>
</organism>
<dbReference type="InterPro" id="IPR046348">
    <property type="entry name" value="SIS_dom_sf"/>
</dbReference>
<dbReference type="NCBIfam" id="TIGR03127">
    <property type="entry name" value="RuMP_HxlB"/>
    <property type="match status" value="1"/>
</dbReference>
<dbReference type="GO" id="GO:1901135">
    <property type="term" value="P:carbohydrate derivative metabolic process"/>
    <property type="evidence" value="ECO:0007669"/>
    <property type="project" value="InterPro"/>
</dbReference>
<dbReference type="InterPro" id="IPR017552">
    <property type="entry name" value="PHI/rmpB"/>
</dbReference>
<dbReference type="EMBL" id="JACNIG010000142">
    <property type="protein sequence ID" value="MBC8431423.1"/>
    <property type="molecule type" value="Genomic_DNA"/>
</dbReference>
<dbReference type="Pfam" id="PF01380">
    <property type="entry name" value="SIS"/>
    <property type="match status" value="1"/>
</dbReference>
<comment type="caution">
    <text evidence="3">The sequence shown here is derived from an EMBL/GenBank/DDBJ whole genome shotgun (WGS) entry which is preliminary data.</text>
</comment>
<dbReference type="GO" id="GO:0097367">
    <property type="term" value="F:carbohydrate derivative binding"/>
    <property type="evidence" value="ECO:0007669"/>
    <property type="project" value="InterPro"/>
</dbReference>
<gene>
    <name evidence="3" type="ORF">H8D96_05845</name>
</gene>
<dbReference type="AlphaFoldDB" id="A0A8J6TPX5"/>
<dbReference type="PANTHER" id="PTHR43443">
    <property type="entry name" value="3-HEXULOSE-6-PHOSPHATE ISOMERASE"/>
    <property type="match status" value="1"/>
</dbReference>
<sequence>MSNTSDKNTEKISVQEVIGTILEENRCLLLSLSDEAAQDLIRRINSGGSIFCFAQGRSGFVLRCFCMRLMHLGYQVYFCGETITPAIVRDDLLIVLSGSGETPATLAAVKSAKEHHAVTYGILGNLESAIAALVDMCIHLPGTTKLCLDHEPHSSQMAGSLFEQAAFLFLEALILNLYQKSAKDVGPLSPRHAVIE</sequence>
<dbReference type="PANTHER" id="PTHR43443:SF1">
    <property type="entry name" value="3-HEXULOSE-6-PHOSPHATE ISOMERASE"/>
    <property type="match status" value="1"/>
</dbReference>
<dbReference type="PROSITE" id="PS51464">
    <property type="entry name" value="SIS"/>
    <property type="match status" value="1"/>
</dbReference>
<evidence type="ECO:0000313" key="3">
    <source>
        <dbReference type="EMBL" id="MBC8431423.1"/>
    </source>
</evidence>